<keyword evidence="2" id="KW-0223">Dioxygenase</keyword>
<dbReference type="Pfam" id="PF07063">
    <property type="entry name" value="HGLS"/>
    <property type="match status" value="2"/>
</dbReference>
<keyword evidence="9" id="KW-1185">Reference proteome</keyword>
<evidence type="ECO:0000256" key="6">
    <source>
        <dbReference type="ARBA" id="ARBA00035023"/>
    </source>
</evidence>
<evidence type="ECO:0000256" key="7">
    <source>
        <dbReference type="ARBA" id="ARBA00035045"/>
    </source>
</evidence>
<evidence type="ECO:0000256" key="4">
    <source>
        <dbReference type="ARBA" id="ARBA00023004"/>
    </source>
</evidence>
<dbReference type="CDD" id="cd16350">
    <property type="entry name" value="VOC_like"/>
    <property type="match status" value="1"/>
</dbReference>
<comment type="caution">
    <text evidence="8">The sequence shown here is derived from an EMBL/GenBank/DDBJ whole genome shotgun (WGS) entry which is preliminary data.</text>
</comment>
<dbReference type="GO" id="GO:0051213">
    <property type="term" value="F:dioxygenase activity"/>
    <property type="evidence" value="ECO:0007669"/>
    <property type="project" value="UniProtKB-KW"/>
</dbReference>
<dbReference type="PANTHER" id="PTHR31136:SF5">
    <property type="entry name" value="2-OXOADIPATE DIOXYGENASE_DECARBOXYLASE, CHLOROPLASTIC"/>
    <property type="match status" value="1"/>
</dbReference>
<dbReference type="OrthoDB" id="506370at2"/>
<evidence type="ECO:0000256" key="1">
    <source>
        <dbReference type="ARBA" id="ARBA00001954"/>
    </source>
</evidence>
<dbReference type="Gene3D" id="3.10.180.50">
    <property type="match status" value="1"/>
</dbReference>
<keyword evidence="4" id="KW-0408">Iron</keyword>
<comment type="similarity">
    <text evidence="5">Belongs to the 2-oxoadipate dioxygenase/decarboxylase family.</text>
</comment>
<sequence>MGIDEFFANLWSDYVASTPQAEKIKQAFEAKGERVVNDHVAFRTLALEPIRLKALEPHLLAVGYTPYEPYDFAAKKLSAYGYLPPEPDMPRVFLSELRVDELSDASAKILRGLAEQVDAERVKDPSILWSGRLWDPVSWEDYQTLLAESEYAAWVATIGIRPNHFTIAVNYLEQHAGVEEVLQTVEGLGYKVNDSGGRVKGSPDVLLEQGSTLADRMMAPFADGQEREVPTCYYEFAKRYPTPSGELYPGFVAQSADKIFESTNVAKSGS</sequence>
<accession>A0A5C5YTR3</accession>
<name>A0A5C5YTR3_9BACT</name>
<organism evidence="8 9">
    <name type="scientific">Posidoniimonas polymericola</name>
    <dbReference type="NCBI Taxonomy" id="2528002"/>
    <lineage>
        <taxon>Bacteria</taxon>
        <taxon>Pseudomonadati</taxon>
        <taxon>Planctomycetota</taxon>
        <taxon>Planctomycetia</taxon>
        <taxon>Pirellulales</taxon>
        <taxon>Lacipirellulaceae</taxon>
        <taxon>Posidoniimonas</taxon>
    </lineage>
</organism>
<comment type="cofactor">
    <cofactor evidence="1">
        <name>Fe(2+)</name>
        <dbReference type="ChEBI" id="CHEBI:29033"/>
    </cofactor>
</comment>
<dbReference type="EC" id="1.13.11.93" evidence="6"/>
<keyword evidence="3" id="KW-0560">Oxidoreductase</keyword>
<dbReference type="RefSeq" id="WP_146584297.1">
    <property type="nucleotide sequence ID" value="NZ_SJPO01000002.1"/>
</dbReference>
<evidence type="ECO:0000256" key="5">
    <source>
        <dbReference type="ARBA" id="ARBA00035013"/>
    </source>
</evidence>
<dbReference type="SMART" id="SM01150">
    <property type="entry name" value="DUF1338"/>
    <property type="match status" value="1"/>
</dbReference>
<reference evidence="8 9" key="1">
    <citation type="submission" date="2019-02" db="EMBL/GenBank/DDBJ databases">
        <title>Deep-cultivation of Planctomycetes and their phenomic and genomic characterization uncovers novel biology.</title>
        <authorList>
            <person name="Wiegand S."/>
            <person name="Jogler M."/>
            <person name="Boedeker C."/>
            <person name="Pinto D."/>
            <person name="Vollmers J."/>
            <person name="Rivas-Marin E."/>
            <person name="Kohn T."/>
            <person name="Peeters S.H."/>
            <person name="Heuer A."/>
            <person name="Rast P."/>
            <person name="Oberbeckmann S."/>
            <person name="Bunk B."/>
            <person name="Jeske O."/>
            <person name="Meyerdierks A."/>
            <person name="Storesund J.E."/>
            <person name="Kallscheuer N."/>
            <person name="Luecker S."/>
            <person name="Lage O.M."/>
            <person name="Pohl T."/>
            <person name="Merkel B.J."/>
            <person name="Hornburger P."/>
            <person name="Mueller R.-W."/>
            <person name="Bruemmer F."/>
            <person name="Labrenz M."/>
            <person name="Spormann A.M."/>
            <person name="Op Den Camp H."/>
            <person name="Overmann J."/>
            <person name="Amann R."/>
            <person name="Jetten M.S.M."/>
            <person name="Mascher T."/>
            <person name="Medema M.H."/>
            <person name="Devos D.P."/>
            <person name="Kaster A.-K."/>
            <person name="Ovreas L."/>
            <person name="Rohde M."/>
            <person name="Galperin M.Y."/>
            <person name="Jogler C."/>
        </authorList>
    </citation>
    <scope>NUCLEOTIDE SEQUENCE [LARGE SCALE GENOMIC DNA]</scope>
    <source>
        <strain evidence="8 9">Pla123a</strain>
    </source>
</reference>
<evidence type="ECO:0000256" key="3">
    <source>
        <dbReference type="ARBA" id="ARBA00023002"/>
    </source>
</evidence>
<protein>
    <recommendedName>
        <fullName evidence="6">2-oxoadipate dioxygenase/decarboxylase</fullName>
        <ecNumber evidence="6">1.13.11.93</ecNumber>
    </recommendedName>
    <alternativeName>
        <fullName evidence="7">2-hydroxyglutarate synthase</fullName>
    </alternativeName>
</protein>
<proteinExistence type="inferred from homology"/>
<dbReference type="PANTHER" id="PTHR31136">
    <property type="entry name" value="DUF1338 DOMAIN-CONTAINING PROTEIN"/>
    <property type="match status" value="1"/>
</dbReference>
<dbReference type="Proteomes" id="UP000318478">
    <property type="component" value="Unassembled WGS sequence"/>
</dbReference>
<evidence type="ECO:0000313" key="9">
    <source>
        <dbReference type="Proteomes" id="UP000318478"/>
    </source>
</evidence>
<gene>
    <name evidence="8" type="ORF">Pla123a_08460</name>
</gene>
<dbReference type="AlphaFoldDB" id="A0A5C5YTR3"/>
<evidence type="ECO:0000313" key="8">
    <source>
        <dbReference type="EMBL" id="TWT78057.1"/>
    </source>
</evidence>
<evidence type="ECO:0000256" key="2">
    <source>
        <dbReference type="ARBA" id="ARBA00022964"/>
    </source>
</evidence>
<dbReference type="EMBL" id="SJPO01000002">
    <property type="protein sequence ID" value="TWT78057.1"/>
    <property type="molecule type" value="Genomic_DNA"/>
</dbReference>
<dbReference type="InterPro" id="IPR009770">
    <property type="entry name" value="HGLS"/>
</dbReference>